<dbReference type="Gene3D" id="3.20.20.370">
    <property type="entry name" value="Glycoside hydrolase/deacetylase"/>
    <property type="match status" value="1"/>
</dbReference>
<keyword evidence="2" id="KW-1133">Transmembrane helix</keyword>
<proteinExistence type="predicted"/>
<feature type="domain" description="NodB homology" evidence="3">
    <location>
        <begin position="254"/>
        <end position="429"/>
    </location>
</feature>
<dbReference type="InterPro" id="IPR002509">
    <property type="entry name" value="NODB_dom"/>
</dbReference>
<evidence type="ECO:0000259" key="3">
    <source>
        <dbReference type="PROSITE" id="PS51677"/>
    </source>
</evidence>
<keyword evidence="2" id="KW-0812">Transmembrane</keyword>
<evidence type="ECO:0000313" key="5">
    <source>
        <dbReference type="Proteomes" id="UP000830639"/>
    </source>
</evidence>
<dbReference type="Pfam" id="PF01522">
    <property type="entry name" value="Polysacc_deac_1"/>
    <property type="match status" value="1"/>
</dbReference>
<dbReference type="SUPFAM" id="SSF88713">
    <property type="entry name" value="Glycoside hydrolase/deacetylase"/>
    <property type="match status" value="1"/>
</dbReference>
<accession>A0ABY4JP91</accession>
<dbReference type="InterPro" id="IPR050248">
    <property type="entry name" value="Polysacc_deacetylase_ArnD"/>
</dbReference>
<protein>
    <submittedName>
        <fullName evidence="4">Polysaccharide deacetylase family protein</fullName>
    </submittedName>
</protein>
<evidence type="ECO:0000313" key="4">
    <source>
        <dbReference type="EMBL" id="UPM54678.1"/>
    </source>
</evidence>
<dbReference type="PANTHER" id="PTHR10587">
    <property type="entry name" value="GLYCOSYL TRANSFERASE-RELATED"/>
    <property type="match status" value="1"/>
</dbReference>
<evidence type="ECO:0000256" key="2">
    <source>
        <dbReference type="SAM" id="Phobius"/>
    </source>
</evidence>
<dbReference type="CDD" id="cd10917">
    <property type="entry name" value="CE4_NodB_like_6s_7s"/>
    <property type="match status" value="1"/>
</dbReference>
<name>A0ABY4JP91_9BACI</name>
<keyword evidence="5" id="KW-1185">Reference proteome</keyword>
<evidence type="ECO:0000256" key="1">
    <source>
        <dbReference type="SAM" id="MobiDB-lite"/>
    </source>
</evidence>
<organism evidence="4 5">
    <name type="scientific">Gottfriedia acidiceleris</name>
    <dbReference type="NCBI Taxonomy" id="371036"/>
    <lineage>
        <taxon>Bacteria</taxon>
        <taxon>Bacillati</taxon>
        <taxon>Bacillota</taxon>
        <taxon>Bacilli</taxon>
        <taxon>Bacillales</taxon>
        <taxon>Bacillaceae</taxon>
        <taxon>Gottfriedia</taxon>
    </lineage>
</organism>
<reference evidence="4 5" key="1">
    <citation type="submission" date="2022-04" db="EMBL/GenBank/DDBJ databases">
        <title>Mechanism of arsenic methylation and mitigation arsenic toxicity by Bacillus sp. LH14 from an Arsenic-Contaminated Paddy Soil.</title>
        <authorList>
            <person name="Wang D."/>
        </authorList>
    </citation>
    <scope>NUCLEOTIDE SEQUENCE [LARGE SCALE GENOMIC DNA]</scope>
    <source>
        <strain evidence="4 5">LH14</strain>
    </source>
</reference>
<dbReference type="RefSeq" id="WP_248267766.1">
    <property type="nucleotide sequence ID" value="NZ_CP096034.1"/>
</dbReference>
<feature type="region of interest" description="Disordered" evidence="1">
    <location>
        <begin position="179"/>
        <end position="207"/>
    </location>
</feature>
<sequence length="432" mass="49779">MSIYNEKLIELLSIEQNFDKSFLHIKLLFNQEIELHWEIDNETANLMKSKIIFDENYKFSLSLCSTWDEGKNQFTSFVTKSNDNESEKIYFTCSEEFHLQLHSIKNMKDLRILIDLPYLSISRSSSKKEKSNSKRYKLYGWLTVAAISILSISLIAYKSQTCKSESLFCGKKPAKAESVSKAQNIKSPEKPIKTNQDKQDPKKTDIKNVAQPNAHTNEPDVRYAIKQEPINKPVQSIYPTVKLNNVVNYSIPQGSVALTFDDGPSKYSKEIVNVLKKYKVGGTFFYIGDNVQRYPDSVQYAYSNGYSVGSHSMHHNDFLKLSYKNQEDDMVRTSNLITTITKQDTILFRPPYGAKNQATIELMQKHQFKMVLWDKDTEDWKNRNTNTIINYVKSHTESGSIILLHETKPSLDALPQIIEYLQSRNLKIVSLN</sequence>
<keyword evidence="2" id="KW-0472">Membrane</keyword>
<dbReference type="PROSITE" id="PS51677">
    <property type="entry name" value="NODB"/>
    <property type="match status" value="1"/>
</dbReference>
<dbReference type="Proteomes" id="UP000830639">
    <property type="component" value="Chromosome"/>
</dbReference>
<dbReference type="InterPro" id="IPR011330">
    <property type="entry name" value="Glyco_hydro/deAcase_b/a-brl"/>
</dbReference>
<dbReference type="EMBL" id="CP096034">
    <property type="protein sequence ID" value="UPM54678.1"/>
    <property type="molecule type" value="Genomic_DNA"/>
</dbReference>
<gene>
    <name evidence="4" type="ORF">MY490_02055</name>
</gene>
<feature type="transmembrane region" description="Helical" evidence="2">
    <location>
        <begin position="138"/>
        <end position="157"/>
    </location>
</feature>
<feature type="compositionally biased region" description="Basic and acidic residues" evidence="1">
    <location>
        <begin position="187"/>
        <end position="206"/>
    </location>
</feature>